<proteinExistence type="predicted"/>
<reference evidence="1 2" key="2">
    <citation type="journal article" date="2019" name="G3 (Bethesda)">
        <title>Hybrid Assembly of the Genome of the Entomopathogenic Nematode Steinernema carpocapsae Identifies the X-Chromosome.</title>
        <authorList>
            <person name="Serra L."/>
            <person name="Macchietto M."/>
            <person name="Macias-Munoz A."/>
            <person name="McGill C.J."/>
            <person name="Rodriguez I.M."/>
            <person name="Rodriguez B."/>
            <person name="Murad R."/>
            <person name="Mortazavi A."/>
        </authorList>
    </citation>
    <scope>NUCLEOTIDE SEQUENCE [LARGE SCALE GENOMIC DNA]</scope>
    <source>
        <strain evidence="1 2">ALL</strain>
    </source>
</reference>
<keyword evidence="2" id="KW-1185">Reference proteome</keyword>
<dbReference type="EMBL" id="AZBU02000004">
    <property type="protein sequence ID" value="TKR80293.1"/>
    <property type="molecule type" value="Genomic_DNA"/>
</dbReference>
<dbReference type="Proteomes" id="UP000298663">
    <property type="component" value="Unassembled WGS sequence"/>
</dbReference>
<organism evidence="1 2">
    <name type="scientific">Steinernema carpocapsae</name>
    <name type="common">Entomopathogenic nematode</name>
    <dbReference type="NCBI Taxonomy" id="34508"/>
    <lineage>
        <taxon>Eukaryota</taxon>
        <taxon>Metazoa</taxon>
        <taxon>Ecdysozoa</taxon>
        <taxon>Nematoda</taxon>
        <taxon>Chromadorea</taxon>
        <taxon>Rhabditida</taxon>
        <taxon>Tylenchina</taxon>
        <taxon>Panagrolaimomorpha</taxon>
        <taxon>Strongyloidoidea</taxon>
        <taxon>Steinernematidae</taxon>
        <taxon>Steinernema</taxon>
    </lineage>
</organism>
<sequence length="97" mass="11191">MLFPSVTKTKNMPICHVINGFKLSRTLNSGGLRTLLFPFAPPRTAYRYRGRYKLQASSAQTCYTFQNVFPFDADVPNQIFRYSTRSFKTILTVFPKL</sequence>
<name>A0A4U5NCQ1_STECR</name>
<protein>
    <submittedName>
        <fullName evidence="1">Uncharacterized protein</fullName>
    </submittedName>
</protein>
<gene>
    <name evidence="1" type="ORF">L596_014387</name>
</gene>
<evidence type="ECO:0000313" key="2">
    <source>
        <dbReference type="Proteomes" id="UP000298663"/>
    </source>
</evidence>
<dbReference type="AlphaFoldDB" id="A0A4U5NCQ1"/>
<reference evidence="1 2" key="1">
    <citation type="journal article" date="2015" name="Genome Biol.">
        <title>Comparative genomics of Steinernema reveals deeply conserved gene regulatory networks.</title>
        <authorList>
            <person name="Dillman A.R."/>
            <person name="Macchietto M."/>
            <person name="Porter C.F."/>
            <person name="Rogers A."/>
            <person name="Williams B."/>
            <person name="Antoshechkin I."/>
            <person name="Lee M.M."/>
            <person name="Goodwin Z."/>
            <person name="Lu X."/>
            <person name="Lewis E.E."/>
            <person name="Goodrich-Blair H."/>
            <person name="Stock S.P."/>
            <person name="Adams B.J."/>
            <person name="Sternberg P.W."/>
            <person name="Mortazavi A."/>
        </authorList>
    </citation>
    <scope>NUCLEOTIDE SEQUENCE [LARGE SCALE GENOMIC DNA]</scope>
    <source>
        <strain evidence="1 2">ALL</strain>
    </source>
</reference>
<evidence type="ECO:0000313" key="1">
    <source>
        <dbReference type="EMBL" id="TKR80293.1"/>
    </source>
</evidence>
<accession>A0A4U5NCQ1</accession>
<comment type="caution">
    <text evidence="1">The sequence shown here is derived from an EMBL/GenBank/DDBJ whole genome shotgun (WGS) entry which is preliminary data.</text>
</comment>